<keyword evidence="4" id="KW-0269">Exonuclease</keyword>
<dbReference type="SMART" id="SM00479">
    <property type="entry name" value="EXOIII"/>
    <property type="match status" value="1"/>
</dbReference>
<evidence type="ECO:0000256" key="4">
    <source>
        <dbReference type="ARBA" id="ARBA00022839"/>
    </source>
</evidence>
<keyword evidence="3" id="KW-0378">Hydrolase</keyword>
<dbReference type="Proteomes" id="UP000092462">
    <property type="component" value="Unassembled WGS sequence"/>
</dbReference>
<comment type="similarity">
    <text evidence="1">Belongs to the oligoribonuclease family.</text>
</comment>
<name>A0A1B0DLC3_PHLPP</name>
<dbReference type="EMBL" id="AJVK01016375">
    <property type="status" value="NOT_ANNOTATED_CDS"/>
    <property type="molecule type" value="Genomic_DNA"/>
</dbReference>
<dbReference type="VEuPathDB" id="VectorBase:PPAI009163"/>
<dbReference type="PANTHER" id="PTHR11046:SF0">
    <property type="entry name" value="OLIGORIBONUCLEASE, MITOCHONDRIAL"/>
    <property type="match status" value="1"/>
</dbReference>
<keyword evidence="2" id="KW-0540">Nuclease</keyword>
<reference evidence="5" key="1">
    <citation type="submission" date="2022-08" db="UniProtKB">
        <authorList>
            <consortium name="EnsemblMetazoa"/>
        </authorList>
    </citation>
    <scope>IDENTIFICATION</scope>
    <source>
        <strain evidence="5">Israel</strain>
    </source>
</reference>
<evidence type="ECO:0000256" key="3">
    <source>
        <dbReference type="ARBA" id="ARBA00022801"/>
    </source>
</evidence>
<accession>A0A1B0DLC3</accession>
<dbReference type="InterPro" id="IPR022894">
    <property type="entry name" value="Oligoribonuclease"/>
</dbReference>
<keyword evidence="6" id="KW-1185">Reference proteome</keyword>
<dbReference type="GO" id="GO:0000175">
    <property type="term" value="F:3'-5'-RNA exonuclease activity"/>
    <property type="evidence" value="ECO:0007669"/>
    <property type="project" value="InterPro"/>
</dbReference>
<proteinExistence type="inferred from homology"/>
<dbReference type="InterPro" id="IPR036397">
    <property type="entry name" value="RNaseH_sf"/>
</dbReference>
<evidence type="ECO:0000313" key="6">
    <source>
        <dbReference type="Proteomes" id="UP000092462"/>
    </source>
</evidence>
<dbReference type="EMBL" id="AJVK01016377">
    <property type="status" value="NOT_ANNOTATED_CDS"/>
    <property type="molecule type" value="Genomic_DNA"/>
</dbReference>
<organism evidence="5 6">
    <name type="scientific">Phlebotomus papatasi</name>
    <name type="common">Sandfly</name>
    <dbReference type="NCBI Taxonomy" id="29031"/>
    <lineage>
        <taxon>Eukaryota</taxon>
        <taxon>Metazoa</taxon>
        <taxon>Ecdysozoa</taxon>
        <taxon>Arthropoda</taxon>
        <taxon>Hexapoda</taxon>
        <taxon>Insecta</taxon>
        <taxon>Pterygota</taxon>
        <taxon>Neoptera</taxon>
        <taxon>Endopterygota</taxon>
        <taxon>Diptera</taxon>
        <taxon>Nematocera</taxon>
        <taxon>Psychodoidea</taxon>
        <taxon>Psychodidae</taxon>
        <taxon>Phlebotomus</taxon>
        <taxon>Phlebotomus</taxon>
    </lineage>
</organism>
<dbReference type="CDD" id="cd06135">
    <property type="entry name" value="Orn"/>
    <property type="match status" value="1"/>
</dbReference>
<dbReference type="InterPro" id="IPR012337">
    <property type="entry name" value="RNaseH-like_sf"/>
</dbReference>
<sequence>MRVLLKPKYVLATRGTFHTFAASTKNYIIHQPEDVLRSMNTWCMKTHDQSGLINACLQSKLTEKEVEDEVKKFLEQHTEKNQCPLAGNSVYMDKLFLIKYMPDLADFLHYRIVDVSTVKELCRRWNPSIFWKAPAKKLVHRALDDITESIEELKYYKKFMFARGMPSTSSHSQLTTSTSGSFLPPCNGFRRILSRNFQTLKLLQVKFPGAVRIREEWEDADRKETNFGCAH</sequence>
<dbReference type="InterPro" id="IPR013520">
    <property type="entry name" value="Ribonucl_H"/>
</dbReference>
<dbReference type="Pfam" id="PF00929">
    <property type="entry name" value="RNase_T"/>
    <property type="match status" value="1"/>
</dbReference>
<dbReference type="AlphaFoldDB" id="A0A1B0DLC3"/>
<dbReference type="Gene3D" id="3.30.420.10">
    <property type="entry name" value="Ribonuclease H-like superfamily/Ribonuclease H"/>
    <property type="match status" value="1"/>
</dbReference>
<dbReference type="PANTHER" id="PTHR11046">
    <property type="entry name" value="OLIGORIBONUCLEASE, MITOCHONDRIAL"/>
    <property type="match status" value="1"/>
</dbReference>
<dbReference type="EMBL" id="AJVK01016376">
    <property type="status" value="NOT_ANNOTATED_CDS"/>
    <property type="molecule type" value="Genomic_DNA"/>
</dbReference>
<dbReference type="SUPFAM" id="SSF53098">
    <property type="entry name" value="Ribonuclease H-like"/>
    <property type="match status" value="1"/>
</dbReference>
<dbReference type="EMBL" id="AJVK01016374">
    <property type="status" value="NOT_ANNOTATED_CDS"/>
    <property type="molecule type" value="Genomic_DNA"/>
</dbReference>
<dbReference type="EnsemblMetazoa" id="PPAI009163-RA">
    <property type="protein sequence ID" value="PPAI009163-PA"/>
    <property type="gene ID" value="PPAI009163"/>
</dbReference>
<dbReference type="GO" id="GO:0003676">
    <property type="term" value="F:nucleic acid binding"/>
    <property type="evidence" value="ECO:0007669"/>
    <property type="project" value="InterPro"/>
</dbReference>
<dbReference type="GO" id="GO:0005739">
    <property type="term" value="C:mitochondrion"/>
    <property type="evidence" value="ECO:0007669"/>
    <property type="project" value="TreeGrafter"/>
</dbReference>
<evidence type="ECO:0000256" key="1">
    <source>
        <dbReference type="ARBA" id="ARBA00009921"/>
    </source>
</evidence>
<dbReference type="VEuPathDB" id="VectorBase:PPAPM1_005589"/>
<evidence type="ECO:0000256" key="2">
    <source>
        <dbReference type="ARBA" id="ARBA00022722"/>
    </source>
</evidence>
<protein>
    <submittedName>
        <fullName evidence="5">Uncharacterized protein</fullName>
    </submittedName>
</protein>
<dbReference type="NCBIfam" id="NF003765">
    <property type="entry name" value="PRK05359.1"/>
    <property type="match status" value="1"/>
</dbReference>
<evidence type="ECO:0000313" key="5">
    <source>
        <dbReference type="EnsemblMetazoa" id="PPAI009163-PA"/>
    </source>
</evidence>